<dbReference type="GO" id="GO:0032259">
    <property type="term" value="P:methylation"/>
    <property type="evidence" value="ECO:0007669"/>
    <property type="project" value="UniProtKB-KW"/>
</dbReference>
<keyword evidence="5" id="KW-0808">Transferase</keyword>
<dbReference type="InterPro" id="IPR001497">
    <property type="entry name" value="MethylDNA_cys_MeTrfase_AS"/>
</dbReference>
<dbReference type="EC" id="2.1.1.63" evidence="3"/>
<dbReference type="PANTHER" id="PTHR10815">
    <property type="entry name" value="METHYLATED-DNA--PROTEIN-CYSTEINE METHYLTRANSFERASE"/>
    <property type="match status" value="1"/>
</dbReference>
<evidence type="ECO:0000313" key="11">
    <source>
        <dbReference type="EMBL" id="KRK37922.1"/>
    </source>
</evidence>
<evidence type="ECO:0000256" key="5">
    <source>
        <dbReference type="ARBA" id="ARBA00022679"/>
    </source>
</evidence>
<evidence type="ECO:0000256" key="1">
    <source>
        <dbReference type="ARBA" id="ARBA00001286"/>
    </source>
</evidence>
<dbReference type="PATRIC" id="fig|1423722.3.peg.704"/>
<comment type="catalytic activity">
    <reaction evidence="1">
        <text>a 4-O-methyl-thymidine in DNA + L-cysteinyl-[protein] = a thymidine in DNA + S-methyl-L-cysteinyl-[protein]</text>
        <dbReference type="Rhea" id="RHEA:53428"/>
        <dbReference type="Rhea" id="RHEA-COMP:10131"/>
        <dbReference type="Rhea" id="RHEA-COMP:10132"/>
        <dbReference type="Rhea" id="RHEA-COMP:13555"/>
        <dbReference type="Rhea" id="RHEA-COMP:13556"/>
        <dbReference type="ChEBI" id="CHEBI:29950"/>
        <dbReference type="ChEBI" id="CHEBI:82612"/>
        <dbReference type="ChEBI" id="CHEBI:137386"/>
        <dbReference type="ChEBI" id="CHEBI:137387"/>
        <dbReference type="EC" id="2.1.1.63"/>
    </reaction>
</comment>
<comment type="catalytic activity">
    <reaction evidence="8">
        <text>a 6-O-methyl-2'-deoxyguanosine in DNA + L-cysteinyl-[protein] = S-methyl-L-cysteinyl-[protein] + a 2'-deoxyguanosine in DNA</text>
        <dbReference type="Rhea" id="RHEA:24000"/>
        <dbReference type="Rhea" id="RHEA-COMP:10131"/>
        <dbReference type="Rhea" id="RHEA-COMP:10132"/>
        <dbReference type="Rhea" id="RHEA-COMP:11367"/>
        <dbReference type="Rhea" id="RHEA-COMP:11368"/>
        <dbReference type="ChEBI" id="CHEBI:29950"/>
        <dbReference type="ChEBI" id="CHEBI:82612"/>
        <dbReference type="ChEBI" id="CHEBI:85445"/>
        <dbReference type="ChEBI" id="CHEBI:85448"/>
        <dbReference type="EC" id="2.1.1.63"/>
    </reaction>
</comment>
<name>A0A0R1H355_9LACO</name>
<accession>A0A0R1H355</accession>
<comment type="caution">
    <text evidence="11">The sequence shown here is derived from an EMBL/GenBank/DDBJ whole genome shotgun (WGS) entry which is preliminary data.</text>
</comment>
<dbReference type="CDD" id="cd06445">
    <property type="entry name" value="ATase"/>
    <property type="match status" value="1"/>
</dbReference>
<dbReference type="EMBL" id="AZCV01000002">
    <property type="protein sequence ID" value="KRK37922.1"/>
    <property type="molecule type" value="Genomic_DNA"/>
</dbReference>
<dbReference type="SUPFAM" id="SSF46767">
    <property type="entry name" value="Methylated DNA-protein cysteine methyltransferase, C-terminal domain"/>
    <property type="match status" value="1"/>
</dbReference>
<dbReference type="GO" id="GO:0003908">
    <property type="term" value="F:methylated-DNA-[protein]-cysteine S-methyltransferase activity"/>
    <property type="evidence" value="ECO:0007669"/>
    <property type="project" value="UniProtKB-EC"/>
</dbReference>
<evidence type="ECO:0000259" key="10">
    <source>
        <dbReference type="Pfam" id="PF02870"/>
    </source>
</evidence>
<dbReference type="InterPro" id="IPR014048">
    <property type="entry name" value="MethylDNA_cys_MeTrfase_DNA-bd"/>
</dbReference>
<dbReference type="GO" id="GO:0006281">
    <property type="term" value="P:DNA repair"/>
    <property type="evidence" value="ECO:0007669"/>
    <property type="project" value="UniProtKB-KW"/>
</dbReference>
<feature type="domain" description="Methylguanine DNA methyltransferase ribonuclease-like" evidence="10">
    <location>
        <begin position="3"/>
        <end position="65"/>
    </location>
</feature>
<dbReference type="Proteomes" id="UP000050909">
    <property type="component" value="Unassembled WGS sequence"/>
</dbReference>
<dbReference type="Gene3D" id="3.30.160.70">
    <property type="entry name" value="Methylated DNA-protein cysteine methyltransferase domain"/>
    <property type="match status" value="1"/>
</dbReference>
<evidence type="ECO:0000256" key="6">
    <source>
        <dbReference type="ARBA" id="ARBA00022763"/>
    </source>
</evidence>
<evidence type="ECO:0000256" key="2">
    <source>
        <dbReference type="ARBA" id="ARBA00008711"/>
    </source>
</evidence>
<keyword evidence="12" id="KW-1185">Reference proteome</keyword>
<sequence>MDLYSLTDSPLGTLLLRSDGENLTGIDFLTKELLSKIEQTAHLDANNELLSRTKDWLTDYFAGLEPDVSVLRTRTTGSEFAKVVWSEISQIPYGQTTTYRDIAVKCAKRLGQKSMSSQAVGGAIGRNPLVILVPCHRVLGQNRQLTGYSGGLDRKVKLLEHEGVAVANLKYPKR</sequence>
<protein>
    <recommendedName>
        <fullName evidence="3">methylated-DNA--[protein]-cysteine S-methyltransferase</fullName>
        <ecNumber evidence="3">2.1.1.63</ecNumber>
    </recommendedName>
</protein>
<dbReference type="AlphaFoldDB" id="A0A0R1H355"/>
<dbReference type="PROSITE" id="PS00374">
    <property type="entry name" value="MGMT"/>
    <property type="match status" value="1"/>
</dbReference>
<dbReference type="Pfam" id="PF01035">
    <property type="entry name" value="DNA_binding_1"/>
    <property type="match status" value="1"/>
</dbReference>
<proteinExistence type="inferred from homology"/>
<reference evidence="11 12" key="1">
    <citation type="journal article" date="2015" name="Genome Announc.">
        <title>Expanding the biotechnology potential of lactobacilli through comparative genomics of 213 strains and associated genera.</title>
        <authorList>
            <person name="Sun Z."/>
            <person name="Harris H.M."/>
            <person name="McCann A."/>
            <person name="Guo C."/>
            <person name="Argimon S."/>
            <person name="Zhang W."/>
            <person name="Yang X."/>
            <person name="Jeffery I.B."/>
            <person name="Cooney J.C."/>
            <person name="Kagawa T.F."/>
            <person name="Liu W."/>
            <person name="Song Y."/>
            <person name="Salvetti E."/>
            <person name="Wrobel A."/>
            <person name="Rasinkangas P."/>
            <person name="Parkhill J."/>
            <person name="Rea M.C."/>
            <person name="O'Sullivan O."/>
            <person name="Ritari J."/>
            <person name="Douillard F.P."/>
            <person name="Paul Ross R."/>
            <person name="Yang R."/>
            <person name="Briner A.E."/>
            <person name="Felis G.E."/>
            <person name="de Vos W.M."/>
            <person name="Barrangou R."/>
            <person name="Klaenhammer T.R."/>
            <person name="Caufield P.W."/>
            <person name="Cui Y."/>
            <person name="Zhang H."/>
            <person name="O'Toole P.W."/>
        </authorList>
    </citation>
    <scope>NUCLEOTIDE SEQUENCE [LARGE SCALE GENOMIC DNA]</scope>
    <source>
        <strain evidence="11 12">DSM 20534</strain>
    </source>
</reference>
<dbReference type="InterPro" id="IPR008332">
    <property type="entry name" value="MethylG_MeTrfase_N"/>
</dbReference>
<evidence type="ECO:0000256" key="3">
    <source>
        <dbReference type="ARBA" id="ARBA00011918"/>
    </source>
</evidence>
<dbReference type="InterPro" id="IPR036631">
    <property type="entry name" value="MGMT_N_sf"/>
</dbReference>
<feature type="domain" description="Methylated-DNA-[protein]-cysteine S-methyltransferase DNA binding" evidence="9">
    <location>
        <begin position="79"/>
        <end position="164"/>
    </location>
</feature>
<dbReference type="SUPFAM" id="SSF53155">
    <property type="entry name" value="Methylated DNA-protein cysteine methyltransferase domain"/>
    <property type="match status" value="1"/>
</dbReference>
<dbReference type="RefSeq" id="WP_054745423.1">
    <property type="nucleotide sequence ID" value="NZ_AZCV01000002.1"/>
</dbReference>
<evidence type="ECO:0000259" key="9">
    <source>
        <dbReference type="Pfam" id="PF01035"/>
    </source>
</evidence>
<dbReference type="InterPro" id="IPR036217">
    <property type="entry name" value="MethylDNA_cys_MeTrfase_DNAb"/>
</dbReference>
<gene>
    <name evidence="11" type="ORF">FC62_GL000688</name>
</gene>
<dbReference type="NCBIfam" id="TIGR00589">
    <property type="entry name" value="ogt"/>
    <property type="match status" value="1"/>
</dbReference>
<dbReference type="Pfam" id="PF02870">
    <property type="entry name" value="Methyltransf_1N"/>
    <property type="match status" value="1"/>
</dbReference>
<evidence type="ECO:0000313" key="12">
    <source>
        <dbReference type="Proteomes" id="UP000050909"/>
    </source>
</evidence>
<dbReference type="Gene3D" id="1.10.10.10">
    <property type="entry name" value="Winged helix-like DNA-binding domain superfamily/Winged helix DNA-binding domain"/>
    <property type="match status" value="1"/>
</dbReference>
<evidence type="ECO:0000256" key="4">
    <source>
        <dbReference type="ARBA" id="ARBA00022603"/>
    </source>
</evidence>
<dbReference type="InterPro" id="IPR036388">
    <property type="entry name" value="WH-like_DNA-bd_sf"/>
</dbReference>
<keyword evidence="7" id="KW-0234">DNA repair</keyword>
<keyword evidence="6" id="KW-0227">DNA damage</keyword>
<evidence type="ECO:0000256" key="8">
    <source>
        <dbReference type="ARBA" id="ARBA00049348"/>
    </source>
</evidence>
<organism evidence="11 12">
    <name type="scientific">Amylolactobacillus amylotrophicus DSM 20534</name>
    <dbReference type="NCBI Taxonomy" id="1423722"/>
    <lineage>
        <taxon>Bacteria</taxon>
        <taxon>Bacillati</taxon>
        <taxon>Bacillota</taxon>
        <taxon>Bacilli</taxon>
        <taxon>Lactobacillales</taxon>
        <taxon>Lactobacillaceae</taxon>
        <taxon>Amylolactobacillus</taxon>
    </lineage>
</organism>
<dbReference type="PANTHER" id="PTHR10815:SF5">
    <property type="entry name" value="METHYLATED-DNA--PROTEIN-CYSTEINE METHYLTRANSFERASE"/>
    <property type="match status" value="1"/>
</dbReference>
<dbReference type="FunFam" id="1.10.10.10:FF:000214">
    <property type="entry name" value="Methylated-DNA--protein-cysteine methyltransferase"/>
    <property type="match status" value="1"/>
</dbReference>
<comment type="similarity">
    <text evidence="2">Belongs to the MGMT family.</text>
</comment>
<evidence type="ECO:0000256" key="7">
    <source>
        <dbReference type="ARBA" id="ARBA00023204"/>
    </source>
</evidence>
<keyword evidence="4" id="KW-0489">Methyltransferase</keyword>